<keyword evidence="1" id="KW-0472">Membrane</keyword>
<keyword evidence="1" id="KW-1133">Transmembrane helix</keyword>
<dbReference type="Proteomes" id="UP000472262">
    <property type="component" value="Unassembled WGS sequence"/>
</dbReference>
<evidence type="ECO:0000256" key="1">
    <source>
        <dbReference type="SAM" id="Phobius"/>
    </source>
</evidence>
<organism evidence="2 3">
    <name type="scientific">Sinocyclocheilus grahami</name>
    <name type="common">Dianchi golden-line fish</name>
    <name type="synonym">Barbus grahami</name>
    <dbReference type="NCBI Taxonomy" id="75366"/>
    <lineage>
        <taxon>Eukaryota</taxon>
        <taxon>Metazoa</taxon>
        <taxon>Chordata</taxon>
        <taxon>Craniata</taxon>
        <taxon>Vertebrata</taxon>
        <taxon>Euteleostomi</taxon>
        <taxon>Actinopterygii</taxon>
        <taxon>Neopterygii</taxon>
        <taxon>Teleostei</taxon>
        <taxon>Ostariophysi</taxon>
        <taxon>Cypriniformes</taxon>
        <taxon>Cyprinidae</taxon>
        <taxon>Cyprininae</taxon>
        <taxon>Sinocyclocheilus</taxon>
    </lineage>
</organism>
<sequence>MPAPLFLGQDEFGEICMQLVFLADSLLFYAVPAFLLGNAKSTWDIVSEIQPLFLGQIADGLFIILQLQLTLAQEKVRLHRLAVELEGVFTVGQCLVVLLQLHVAERSVSVVHGHRRVTILHTAQQKHLQYNTGGGLLVLAAEEQAVALLLELLCRGAFLWAARHLLHKLCGGRSPLLTDPVPRLFGEHRPVPGTPDTCKPLTLQGHTKHTHINLHSMIHITHTRTTLHTSTACRMHITHTSGL</sequence>
<dbReference type="Ensembl" id="ENSSGRT00000043364.1">
    <property type="protein sequence ID" value="ENSSGRP00000040463.1"/>
    <property type="gene ID" value="ENSSGRG00000022050.1"/>
</dbReference>
<feature type="transmembrane region" description="Helical" evidence="1">
    <location>
        <begin position="12"/>
        <end position="31"/>
    </location>
</feature>
<evidence type="ECO:0000313" key="3">
    <source>
        <dbReference type="Proteomes" id="UP000472262"/>
    </source>
</evidence>
<evidence type="ECO:0000313" key="2">
    <source>
        <dbReference type="Ensembl" id="ENSSGRP00000040463.1"/>
    </source>
</evidence>
<accession>A0A672MTF2</accession>
<reference evidence="2" key="1">
    <citation type="submission" date="2025-08" db="UniProtKB">
        <authorList>
            <consortium name="Ensembl"/>
        </authorList>
    </citation>
    <scope>IDENTIFICATION</scope>
</reference>
<name>A0A672MTF2_SINGR</name>
<keyword evidence="3" id="KW-1185">Reference proteome</keyword>
<proteinExistence type="predicted"/>
<protein>
    <submittedName>
        <fullName evidence="2">Uncharacterized protein</fullName>
    </submittedName>
</protein>
<keyword evidence="1" id="KW-0812">Transmembrane</keyword>
<reference evidence="2" key="2">
    <citation type="submission" date="2025-09" db="UniProtKB">
        <authorList>
            <consortium name="Ensembl"/>
        </authorList>
    </citation>
    <scope>IDENTIFICATION</scope>
</reference>
<dbReference type="InParanoid" id="A0A672MTF2"/>
<dbReference type="OMA" id="LTHEEMC"/>
<dbReference type="AlphaFoldDB" id="A0A672MTF2"/>